<keyword evidence="3" id="KW-1185">Reference proteome</keyword>
<evidence type="ECO:0000313" key="3">
    <source>
        <dbReference type="Proteomes" id="UP000652761"/>
    </source>
</evidence>
<dbReference type="EMBL" id="NMUH01006957">
    <property type="protein sequence ID" value="MQM16332.1"/>
    <property type="molecule type" value="Genomic_DNA"/>
</dbReference>
<feature type="region of interest" description="Disordered" evidence="1">
    <location>
        <begin position="30"/>
        <end position="52"/>
    </location>
</feature>
<feature type="compositionally biased region" description="Polar residues" evidence="1">
    <location>
        <begin position="30"/>
        <end position="44"/>
    </location>
</feature>
<dbReference type="Proteomes" id="UP000652761">
    <property type="component" value="Unassembled WGS sequence"/>
</dbReference>
<sequence>MCLRGSVRGDERTRVTDSEVEGKMMVRTAASSHFQSSRGWSGTPRTPFRVSRSVDGDRENRVLGVGRGSGSRGRYILPYSDETWRFGPGSRIRRETSQQWQGVRRAEEMGR</sequence>
<organism evidence="2 3">
    <name type="scientific">Colocasia esculenta</name>
    <name type="common">Wild taro</name>
    <name type="synonym">Arum esculentum</name>
    <dbReference type="NCBI Taxonomy" id="4460"/>
    <lineage>
        <taxon>Eukaryota</taxon>
        <taxon>Viridiplantae</taxon>
        <taxon>Streptophyta</taxon>
        <taxon>Embryophyta</taxon>
        <taxon>Tracheophyta</taxon>
        <taxon>Spermatophyta</taxon>
        <taxon>Magnoliopsida</taxon>
        <taxon>Liliopsida</taxon>
        <taxon>Araceae</taxon>
        <taxon>Aroideae</taxon>
        <taxon>Colocasieae</taxon>
        <taxon>Colocasia</taxon>
    </lineage>
</organism>
<evidence type="ECO:0000256" key="1">
    <source>
        <dbReference type="SAM" id="MobiDB-lite"/>
    </source>
</evidence>
<reference evidence="2" key="1">
    <citation type="submission" date="2017-07" db="EMBL/GenBank/DDBJ databases">
        <title>Taro Niue Genome Assembly and Annotation.</title>
        <authorList>
            <person name="Atibalentja N."/>
            <person name="Keating K."/>
            <person name="Fields C.J."/>
        </authorList>
    </citation>
    <scope>NUCLEOTIDE SEQUENCE</scope>
    <source>
        <strain evidence="2">Niue_2</strain>
        <tissue evidence="2">Leaf</tissue>
    </source>
</reference>
<protein>
    <submittedName>
        <fullName evidence="2">Uncharacterized protein</fullName>
    </submittedName>
</protein>
<gene>
    <name evidence="2" type="ORF">Taro_049292</name>
</gene>
<dbReference type="AlphaFoldDB" id="A0A843XAI4"/>
<comment type="caution">
    <text evidence="2">The sequence shown here is derived from an EMBL/GenBank/DDBJ whole genome shotgun (WGS) entry which is preliminary data.</text>
</comment>
<evidence type="ECO:0000313" key="2">
    <source>
        <dbReference type="EMBL" id="MQM16332.1"/>
    </source>
</evidence>
<name>A0A843XAI4_COLES</name>
<accession>A0A843XAI4</accession>
<proteinExistence type="predicted"/>